<reference evidence="1" key="1">
    <citation type="submission" date="2018-11" db="EMBL/GenBank/DDBJ databases">
        <authorList>
            <consortium name="Pathogen Informatics"/>
        </authorList>
    </citation>
    <scope>NUCLEOTIDE SEQUENCE</scope>
</reference>
<dbReference type="EMBL" id="CAAALY010007062">
    <property type="protein sequence ID" value="VEL09716.1"/>
    <property type="molecule type" value="Genomic_DNA"/>
</dbReference>
<comment type="caution">
    <text evidence="1">The sequence shown here is derived from an EMBL/GenBank/DDBJ whole genome shotgun (WGS) entry which is preliminary data.</text>
</comment>
<gene>
    <name evidence="1" type="ORF">PXEA_LOCUS3156</name>
</gene>
<proteinExistence type="predicted"/>
<protein>
    <submittedName>
        <fullName evidence="1">Uncharacterized protein</fullName>
    </submittedName>
</protein>
<accession>A0A3S4ZXR1</accession>
<dbReference type="Proteomes" id="UP000784294">
    <property type="component" value="Unassembled WGS sequence"/>
</dbReference>
<dbReference type="AlphaFoldDB" id="A0A3S4ZXR1"/>
<name>A0A3S4ZXR1_9PLAT</name>
<sequence>MTPSTISLSFFAVPADWQILLQVFSNSGDPDLLVGEAFGHVSLFYELANQVSHVDKLKLDECAESEMQLIGDMRNYLQAFVSQVN</sequence>
<evidence type="ECO:0000313" key="2">
    <source>
        <dbReference type="Proteomes" id="UP000784294"/>
    </source>
</evidence>
<evidence type="ECO:0000313" key="1">
    <source>
        <dbReference type="EMBL" id="VEL09716.1"/>
    </source>
</evidence>
<keyword evidence="2" id="KW-1185">Reference proteome</keyword>
<organism evidence="1 2">
    <name type="scientific">Protopolystoma xenopodis</name>
    <dbReference type="NCBI Taxonomy" id="117903"/>
    <lineage>
        <taxon>Eukaryota</taxon>
        <taxon>Metazoa</taxon>
        <taxon>Spiralia</taxon>
        <taxon>Lophotrochozoa</taxon>
        <taxon>Platyhelminthes</taxon>
        <taxon>Monogenea</taxon>
        <taxon>Polyopisthocotylea</taxon>
        <taxon>Polystomatidea</taxon>
        <taxon>Polystomatidae</taxon>
        <taxon>Protopolystoma</taxon>
    </lineage>
</organism>